<proteinExistence type="predicted"/>
<reference evidence="3 4" key="1">
    <citation type="journal article" date="2018" name="Plant J.">
        <title>Genome sequences of Chlorella sorokiniana UTEX 1602 and Micractinium conductrix SAG 241.80: implications to maltose excretion by a green alga.</title>
        <authorList>
            <person name="Arriola M.B."/>
            <person name="Velmurugan N."/>
            <person name="Zhang Y."/>
            <person name="Plunkett M.H."/>
            <person name="Hondzo H."/>
            <person name="Barney B.M."/>
        </authorList>
    </citation>
    <scope>NUCLEOTIDE SEQUENCE [LARGE SCALE GENOMIC DNA]</scope>
    <source>
        <strain evidence="4">UTEX 1602</strain>
    </source>
</reference>
<dbReference type="InterPro" id="IPR011330">
    <property type="entry name" value="Glyco_hydro/deAcase_b/a-brl"/>
</dbReference>
<dbReference type="PANTHER" id="PTHR45985:SF3">
    <property type="entry name" value="CHITIN DEACETYLASE-LIKE 4"/>
    <property type="match status" value="1"/>
</dbReference>
<evidence type="ECO:0000259" key="2">
    <source>
        <dbReference type="Pfam" id="PF01522"/>
    </source>
</evidence>
<feature type="signal peptide" evidence="1">
    <location>
        <begin position="1"/>
        <end position="23"/>
    </location>
</feature>
<evidence type="ECO:0000313" key="4">
    <source>
        <dbReference type="Proteomes" id="UP000239899"/>
    </source>
</evidence>
<dbReference type="InterPro" id="IPR052740">
    <property type="entry name" value="CE4"/>
</dbReference>
<dbReference type="GO" id="GO:0016810">
    <property type="term" value="F:hydrolase activity, acting on carbon-nitrogen (but not peptide) bonds"/>
    <property type="evidence" value="ECO:0007669"/>
    <property type="project" value="InterPro"/>
</dbReference>
<dbReference type="EMBL" id="LHPG02000001">
    <property type="protein sequence ID" value="PRW61372.1"/>
    <property type="molecule type" value="Genomic_DNA"/>
</dbReference>
<dbReference type="SUPFAM" id="SSF88713">
    <property type="entry name" value="Glycoside hydrolase/deacetylase"/>
    <property type="match status" value="1"/>
</dbReference>
<dbReference type="Pfam" id="PF01522">
    <property type="entry name" value="Polysacc_deac_1"/>
    <property type="match status" value="1"/>
</dbReference>
<evidence type="ECO:0000313" key="3">
    <source>
        <dbReference type="EMBL" id="PRW61372.1"/>
    </source>
</evidence>
<dbReference type="GO" id="GO:0005975">
    <property type="term" value="P:carbohydrate metabolic process"/>
    <property type="evidence" value="ECO:0007669"/>
    <property type="project" value="InterPro"/>
</dbReference>
<dbReference type="Gene3D" id="3.20.20.370">
    <property type="entry name" value="Glycoside hydrolase/deacetylase"/>
    <property type="match status" value="1"/>
</dbReference>
<dbReference type="InterPro" id="IPR002509">
    <property type="entry name" value="NODB_dom"/>
</dbReference>
<keyword evidence="4" id="KW-1185">Reference proteome</keyword>
<name>A0A2P6U525_CHLSO</name>
<dbReference type="CDD" id="cd10919">
    <property type="entry name" value="CE4_CDA_like"/>
    <property type="match status" value="1"/>
</dbReference>
<keyword evidence="1" id="KW-0732">Signal</keyword>
<organism evidence="3 4">
    <name type="scientific">Chlorella sorokiniana</name>
    <name type="common">Freshwater green alga</name>
    <dbReference type="NCBI Taxonomy" id="3076"/>
    <lineage>
        <taxon>Eukaryota</taxon>
        <taxon>Viridiplantae</taxon>
        <taxon>Chlorophyta</taxon>
        <taxon>core chlorophytes</taxon>
        <taxon>Trebouxiophyceae</taxon>
        <taxon>Chlorellales</taxon>
        <taxon>Chlorellaceae</taxon>
        <taxon>Chlorella clade</taxon>
        <taxon>Chlorella</taxon>
    </lineage>
</organism>
<feature type="chain" id="PRO_5015111900" evidence="1">
    <location>
        <begin position="24"/>
        <end position="319"/>
    </location>
</feature>
<accession>A0A2P6U525</accession>
<dbReference type="AlphaFoldDB" id="A0A2P6U525"/>
<feature type="domain" description="NodB homology" evidence="2">
    <location>
        <begin position="71"/>
        <end position="164"/>
    </location>
</feature>
<dbReference type="OrthoDB" id="508839at2759"/>
<comment type="caution">
    <text evidence="3">The sequence shown here is derived from an EMBL/GenBank/DDBJ whole genome shotgun (WGS) entry which is preliminary data.</text>
</comment>
<sequence>MANAVTLSAALALLLLLLHPAAAAYFPVTTKSPVAAPPQFIVYTHDDDVSASSSKLVLGLSDAFRNPNGCKLPVTWFACTSACSFSCSEAVKLYRKGHELAVHTKNHRDLRQLGKAEIKKEIVGGRDAIAKCGIPKAALRGFRCPYLSDRPEVRQVLYENGFRYDSTIGAHGGNNRQYPATMDKGVPYNCNQAGQMCSKSERYPGMWQVPLYETSDHNLMDYCTNENTGAPRPGCSAFKALKEQFDDSYNGNRAPTQILIHTPYLQHKQYYNDVKKFLQYAMAKPGVWAVTMSQLLDWMEAPVPAAMMPAFMAKYACVL</sequence>
<dbReference type="Proteomes" id="UP000239899">
    <property type="component" value="Unassembled WGS sequence"/>
</dbReference>
<gene>
    <name evidence="3" type="ORF">C2E21_0022</name>
</gene>
<evidence type="ECO:0000256" key="1">
    <source>
        <dbReference type="SAM" id="SignalP"/>
    </source>
</evidence>
<protein>
    <submittedName>
        <fullName evidence="3">Polysaccharide deacetylase</fullName>
    </submittedName>
</protein>
<dbReference type="PANTHER" id="PTHR45985">
    <property type="match status" value="1"/>
</dbReference>